<dbReference type="STRING" id="446469.Sked_17120"/>
<dbReference type="InterPro" id="IPR005561">
    <property type="entry name" value="ANTAR"/>
</dbReference>
<evidence type="ECO:0000313" key="2">
    <source>
        <dbReference type="EMBL" id="ACZ21639.1"/>
    </source>
</evidence>
<dbReference type="EMBL" id="CP001819">
    <property type="protein sequence ID" value="ACZ21639.1"/>
    <property type="molecule type" value="Genomic_DNA"/>
</dbReference>
<dbReference type="HOGENOM" id="CLU_074354_1_0_11"/>
<dbReference type="Gene3D" id="1.10.10.10">
    <property type="entry name" value="Winged helix-like DNA-binding domain superfamily/Winged helix DNA-binding domain"/>
    <property type="match status" value="1"/>
</dbReference>
<proteinExistence type="predicted"/>
<feature type="domain" description="ANTAR" evidence="1">
    <location>
        <begin position="158"/>
        <end position="219"/>
    </location>
</feature>
<dbReference type="SUPFAM" id="SSF55781">
    <property type="entry name" value="GAF domain-like"/>
    <property type="match status" value="1"/>
</dbReference>
<dbReference type="InterPro" id="IPR036388">
    <property type="entry name" value="WH-like_DNA-bd_sf"/>
</dbReference>
<organism evidence="2 3">
    <name type="scientific">Sanguibacter keddieii (strain ATCC 51767 / DSM 10542 / NCFB 3025 / ST-74)</name>
    <dbReference type="NCBI Taxonomy" id="446469"/>
    <lineage>
        <taxon>Bacteria</taxon>
        <taxon>Bacillati</taxon>
        <taxon>Actinomycetota</taxon>
        <taxon>Actinomycetes</taxon>
        <taxon>Micrococcales</taxon>
        <taxon>Sanguibacteraceae</taxon>
        <taxon>Sanguibacter</taxon>
    </lineage>
</organism>
<protein>
    <submittedName>
        <fullName evidence="2">RNA-binding protein</fullName>
    </submittedName>
</protein>
<dbReference type="Proteomes" id="UP000000322">
    <property type="component" value="Chromosome"/>
</dbReference>
<accession>D1BGR2</accession>
<dbReference type="SMART" id="SM01012">
    <property type="entry name" value="ANTAR"/>
    <property type="match status" value="1"/>
</dbReference>
<dbReference type="eggNOG" id="COG2203">
    <property type="taxonomic scope" value="Bacteria"/>
</dbReference>
<keyword evidence="3" id="KW-1185">Reference proteome</keyword>
<evidence type="ECO:0000259" key="1">
    <source>
        <dbReference type="PROSITE" id="PS50921"/>
    </source>
</evidence>
<name>D1BGR2_SANKS</name>
<gene>
    <name evidence="2" type="ordered locus">Sked_17120</name>
</gene>
<dbReference type="Pfam" id="PF03861">
    <property type="entry name" value="ANTAR"/>
    <property type="match status" value="1"/>
</dbReference>
<dbReference type="PROSITE" id="PS50921">
    <property type="entry name" value="ANTAR"/>
    <property type="match status" value="1"/>
</dbReference>
<reference evidence="2 3" key="1">
    <citation type="journal article" date="2009" name="Stand. Genomic Sci.">
        <title>Complete genome sequence of Sanguibacter keddieii type strain (ST-74).</title>
        <authorList>
            <person name="Ivanova N."/>
            <person name="Sikorski J."/>
            <person name="Sims D."/>
            <person name="Brettin T."/>
            <person name="Detter J.C."/>
            <person name="Han C."/>
            <person name="Lapidus A."/>
            <person name="Copeland A."/>
            <person name="Glavina Del Rio T."/>
            <person name="Nolan M."/>
            <person name="Chen F."/>
            <person name="Lucas S."/>
            <person name="Tice H."/>
            <person name="Cheng J.F."/>
            <person name="Bruce D."/>
            <person name="Goodwin L."/>
            <person name="Pitluck S."/>
            <person name="Pati A."/>
            <person name="Mavromatis K."/>
            <person name="Chen A."/>
            <person name="Palaniappan K."/>
            <person name="D'haeseleer P."/>
            <person name="Chain P."/>
            <person name="Bristow J."/>
            <person name="Eisen J.A."/>
            <person name="Markowitz V."/>
            <person name="Hugenholtz P."/>
            <person name="Goker M."/>
            <person name="Pukall R."/>
            <person name="Klenk H.P."/>
            <person name="Kyrpides N.C."/>
        </authorList>
    </citation>
    <scope>NUCLEOTIDE SEQUENCE [LARGE SCALE GENOMIC DNA]</scope>
    <source>
        <strain evidence="3">ATCC 51767 / DSM 10542 / NCFB 3025 / ST-74</strain>
    </source>
</reference>
<dbReference type="AlphaFoldDB" id="D1BGR2"/>
<dbReference type="RefSeq" id="WP_012866708.1">
    <property type="nucleotide sequence ID" value="NC_013521.1"/>
</dbReference>
<dbReference type="KEGG" id="ske:Sked_17120"/>
<dbReference type="OrthoDB" id="7466251at2"/>
<sequence>MTNDVSVLAELALHIARLPPEQPLPLRLCSAGATLLGAEGGAVTLTATPGAPYVLATTDTVAERIESLQEVLGLGPRHEAHQTRRPASLDVGVAPDAPSSLAQEVREAVGEVRVHSYPMVVSGSVLGVFSVHLAAGVTLSRDDDEAMVVAAIIGGALLRDVDEESSSMLSGWPARAKIHQATGMVIAQLKVSPDDALILIRAHAYAQGTTVAAVASALVERQLVFSLDDTSTGDDAR</sequence>
<dbReference type="GO" id="GO:0003723">
    <property type="term" value="F:RNA binding"/>
    <property type="evidence" value="ECO:0007669"/>
    <property type="project" value="InterPro"/>
</dbReference>
<evidence type="ECO:0000313" key="3">
    <source>
        <dbReference type="Proteomes" id="UP000000322"/>
    </source>
</evidence>